<organism evidence="1 2">
    <name type="scientific">Leptolyngbya boryana NIES-2135</name>
    <dbReference type="NCBI Taxonomy" id="1973484"/>
    <lineage>
        <taxon>Bacteria</taxon>
        <taxon>Bacillati</taxon>
        <taxon>Cyanobacteriota</taxon>
        <taxon>Cyanophyceae</taxon>
        <taxon>Leptolyngbyales</taxon>
        <taxon>Leptolyngbyaceae</taxon>
        <taxon>Leptolyngbya group</taxon>
        <taxon>Leptolyngbya</taxon>
    </lineage>
</organism>
<keyword evidence="2" id="KW-1185">Reference proteome</keyword>
<name>A0A1Z4JP30_LEPBY</name>
<sequence length="95" mass="10693">MLHNHQGIDKDVFFEKMALLCDLNQRPLLKAETLAAYYESLSGNRAAEALATPITTEEFIEIADYFFCIAHFPSPKDFINTAIELRALDKSQNAA</sequence>
<reference evidence="1 2" key="1">
    <citation type="submission" date="2017-06" db="EMBL/GenBank/DDBJ databases">
        <title>Genome sequencing of cyanobaciteial culture collection at National Institute for Environmental Studies (NIES).</title>
        <authorList>
            <person name="Hirose Y."/>
            <person name="Shimura Y."/>
            <person name="Fujisawa T."/>
            <person name="Nakamura Y."/>
            <person name="Kawachi M."/>
        </authorList>
    </citation>
    <scope>NUCLEOTIDE SEQUENCE [LARGE SCALE GENOMIC DNA]</scope>
    <source>
        <strain evidence="1 2">NIES-2135</strain>
    </source>
</reference>
<dbReference type="AlphaFoldDB" id="A0A1Z4JP30"/>
<evidence type="ECO:0000313" key="2">
    <source>
        <dbReference type="Proteomes" id="UP000217895"/>
    </source>
</evidence>
<dbReference type="EMBL" id="AP018203">
    <property type="protein sequence ID" value="BAY58525.1"/>
    <property type="molecule type" value="Genomic_DNA"/>
</dbReference>
<dbReference type="Proteomes" id="UP000217895">
    <property type="component" value="Chromosome"/>
</dbReference>
<gene>
    <name evidence="1" type="ORF">NIES2135_53980</name>
</gene>
<evidence type="ECO:0000313" key="1">
    <source>
        <dbReference type="EMBL" id="BAY58525.1"/>
    </source>
</evidence>
<accession>A0A1Z4JP30</accession>
<protein>
    <submittedName>
        <fullName evidence="1">Uncharacterized protein</fullName>
    </submittedName>
</protein>
<proteinExistence type="predicted"/>